<evidence type="ECO:0000256" key="5">
    <source>
        <dbReference type="ARBA" id="ARBA00022692"/>
    </source>
</evidence>
<reference evidence="12" key="1">
    <citation type="submission" date="2022-08" db="EMBL/GenBank/DDBJ databases">
        <title>Genomic analyses of the natural microbiome of Caenorhabditis elegans.</title>
        <authorList>
            <person name="Samuel B."/>
        </authorList>
    </citation>
    <scope>NUCLEOTIDE SEQUENCE</scope>
    <source>
        <strain evidence="12">BIGb0277</strain>
    </source>
</reference>
<keyword evidence="6" id="KW-0378">Hydrolase</keyword>
<dbReference type="PANTHER" id="PTHR33121:SF79">
    <property type="entry name" value="CYCLIC DI-GMP PHOSPHODIESTERASE PDED-RELATED"/>
    <property type="match status" value="1"/>
</dbReference>
<evidence type="ECO:0000313" key="13">
    <source>
        <dbReference type="Proteomes" id="UP001320691"/>
    </source>
</evidence>
<sequence length="534" mass="58953">MNRARIIAVTILLALLGALVPIATVLYFTWSRVSESEQVRLQTTAERTLQRAHRSYEGALDTLRELEQSPLQACSPEHLRLMRRLVMSTHSAEQVSYFENGRLICTSWGPMDAEIVQPTPTYVTAEGAGITLGVQPLAGSNQQPLMALSYGRYDILIDPARLVDVIADPNVRLAVASPDGRLIAQQDIQDQALLQRLLRDPASGIEGQTLYATAQDQEWLAVATAPRTDLVAAFRHQIWQFIPLGVLGALAVIGGVIWLSRRRLSLRGELATAVRRREFFMHYQPIIELDTGICVGAESLVRWRRPDGSLVRPDLFIPLAEEAGLIEALTDQVIDHVIADMRELLTQDRTAHIAINLAAEDVSSGRALKVLSAKLQGTGIHPQQIWLEATERGFIDIRRARTSLANARRIGHCVAIDDFGVGYSSLQYLQQLPLDALKIDKSFIDAIGTDSATSPVTSHIIDMAKTLGLFTVAEGVETPAQLAYLQARQVEFGQGWLFSKALPPAEFVAFHQQRKQQYGQAPEDMQKPGNDEPG</sequence>
<dbReference type="Gene3D" id="3.20.20.450">
    <property type="entry name" value="EAL domain"/>
    <property type="match status" value="1"/>
</dbReference>
<dbReference type="AlphaFoldDB" id="A0AAW5PL16"/>
<dbReference type="RefSeq" id="WP_259261691.1">
    <property type="nucleotide sequence ID" value="NZ_JANUEK010000008.1"/>
</dbReference>
<evidence type="ECO:0000256" key="9">
    <source>
        <dbReference type="ARBA" id="ARBA00034290"/>
    </source>
</evidence>
<dbReference type="Pfam" id="PF12792">
    <property type="entry name" value="CSS-motif"/>
    <property type="match status" value="1"/>
</dbReference>
<feature type="transmembrane region" description="Helical" evidence="10">
    <location>
        <begin position="238"/>
        <end position="259"/>
    </location>
</feature>
<dbReference type="PROSITE" id="PS50883">
    <property type="entry name" value="EAL"/>
    <property type="match status" value="1"/>
</dbReference>
<organism evidence="12 13">
    <name type="scientific">Stenotrophomonas rhizophila</name>
    <dbReference type="NCBI Taxonomy" id="216778"/>
    <lineage>
        <taxon>Bacteria</taxon>
        <taxon>Pseudomonadati</taxon>
        <taxon>Pseudomonadota</taxon>
        <taxon>Gammaproteobacteria</taxon>
        <taxon>Lysobacterales</taxon>
        <taxon>Lysobacteraceae</taxon>
        <taxon>Stenotrophomonas</taxon>
    </lineage>
</organism>
<evidence type="ECO:0000256" key="2">
    <source>
        <dbReference type="ARBA" id="ARBA00012282"/>
    </source>
</evidence>
<dbReference type="Pfam" id="PF00563">
    <property type="entry name" value="EAL"/>
    <property type="match status" value="1"/>
</dbReference>
<keyword evidence="4" id="KW-0973">c-di-GMP</keyword>
<evidence type="ECO:0000256" key="8">
    <source>
        <dbReference type="ARBA" id="ARBA00023136"/>
    </source>
</evidence>
<evidence type="ECO:0000313" key="12">
    <source>
        <dbReference type="EMBL" id="MCS4281138.1"/>
    </source>
</evidence>
<name>A0AAW5PL16_9GAMM</name>
<dbReference type="SMART" id="SM00052">
    <property type="entry name" value="EAL"/>
    <property type="match status" value="1"/>
</dbReference>
<evidence type="ECO:0000256" key="6">
    <source>
        <dbReference type="ARBA" id="ARBA00022801"/>
    </source>
</evidence>
<evidence type="ECO:0000259" key="11">
    <source>
        <dbReference type="PROSITE" id="PS50883"/>
    </source>
</evidence>
<proteinExistence type="predicted"/>
<keyword evidence="3" id="KW-1003">Cell membrane</keyword>
<comment type="caution">
    <text evidence="12">The sequence shown here is derived from an EMBL/GenBank/DDBJ whole genome shotgun (WGS) entry which is preliminary data.</text>
</comment>
<evidence type="ECO:0000256" key="3">
    <source>
        <dbReference type="ARBA" id="ARBA00022475"/>
    </source>
</evidence>
<dbReference type="GO" id="GO:0071111">
    <property type="term" value="F:cyclic-guanylate-specific phosphodiesterase activity"/>
    <property type="evidence" value="ECO:0007669"/>
    <property type="project" value="UniProtKB-EC"/>
</dbReference>
<evidence type="ECO:0000256" key="7">
    <source>
        <dbReference type="ARBA" id="ARBA00022989"/>
    </source>
</evidence>
<dbReference type="InterPro" id="IPR050706">
    <property type="entry name" value="Cyclic-di-GMP_PDE-like"/>
</dbReference>
<feature type="domain" description="EAL" evidence="11">
    <location>
        <begin position="263"/>
        <end position="515"/>
    </location>
</feature>
<accession>A0AAW5PL16</accession>
<gene>
    <name evidence="12" type="ORF">M2412_003154</name>
</gene>
<dbReference type="InterPro" id="IPR024744">
    <property type="entry name" value="CSS-motif_dom"/>
</dbReference>
<evidence type="ECO:0000256" key="10">
    <source>
        <dbReference type="SAM" id="Phobius"/>
    </source>
</evidence>
<dbReference type="InterPro" id="IPR001633">
    <property type="entry name" value="EAL_dom"/>
</dbReference>
<feature type="transmembrane region" description="Helical" evidence="10">
    <location>
        <begin position="7"/>
        <end position="30"/>
    </location>
</feature>
<evidence type="ECO:0000256" key="1">
    <source>
        <dbReference type="ARBA" id="ARBA00004651"/>
    </source>
</evidence>
<dbReference type="Proteomes" id="UP001320691">
    <property type="component" value="Unassembled WGS sequence"/>
</dbReference>
<keyword evidence="5 10" id="KW-0812">Transmembrane</keyword>
<dbReference type="EMBL" id="JANUEK010000008">
    <property type="protein sequence ID" value="MCS4281138.1"/>
    <property type="molecule type" value="Genomic_DNA"/>
</dbReference>
<dbReference type="PANTHER" id="PTHR33121">
    <property type="entry name" value="CYCLIC DI-GMP PHOSPHODIESTERASE PDEF"/>
    <property type="match status" value="1"/>
</dbReference>
<evidence type="ECO:0000256" key="4">
    <source>
        <dbReference type="ARBA" id="ARBA00022636"/>
    </source>
</evidence>
<dbReference type="SUPFAM" id="SSF141868">
    <property type="entry name" value="EAL domain-like"/>
    <property type="match status" value="1"/>
</dbReference>
<comment type="catalytic activity">
    <reaction evidence="9">
        <text>3',3'-c-di-GMP + H2O = 5'-phosphoguanylyl(3'-&gt;5')guanosine + H(+)</text>
        <dbReference type="Rhea" id="RHEA:24902"/>
        <dbReference type="ChEBI" id="CHEBI:15377"/>
        <dbReference type="ChEBI" id="CHEBI:15378"/>
        <dbReference type="ChEBI" id="CHEBI:58754"/>
        <dbReference type="ChEBI" id="CHEBI:58805"/>
        <dbReference type="EC" id="3.1.4.52"/>
    </reaction>
</comment>
<dbReference type="EC" id="3.1.4.52" evidence="2"/>
<dbReference type="CDD" id="cd01948">
    <property type="entry name" value="EAL"/>
    <property type="match status" value="1"/>
</dbReference>
<dbReference type="GO" id="GO:0005886">
    <property type="term" value="C:plasma membrane"/>
    <property type="evidence" value="ECO:0007669"/>
    <property type="project" value="UniProtKB-SubCell"/>
</dbReference>
<dbReference type="InterPro" id="IPR035919">
    <property type="entry name" value="EAL_sf"/>
</dbReference>
<protein>
    <recommendedName>
        <fullName evidence="2">cyclic-guanylate-specific phosphodiesterase</fullName>
        <ecNumber evidence="2">3.1.4.52</ecNumber>
    </recommendedName>
</protein>
<keyword evidence="8 10" id="KW-0472">Membrane</keyword>
<comment type="subcellular location">
    <subcellularLocation>
        <location evidence="1">Cell membrane</location>
        <topology evidence="1">Multi-pass membrane protein</topology>
    </subcellularLocation>
</comment>
<keyword evidence="7 10" id="KW-1133">Transmembrane helix</keyword>